<dbReference type="SUPFAM" id="SSF53448">
    <property type="entry name" value="Nucleotide-diphospho-sugar transferases"/>
    <property type="match status" value="1"/>
</dbReference>
<name>A0ABU8T4I1_9PSEU</name>
<dbReference type="Proteomes" id="UP001364211">
    <property type="component" value="Unassembled WGS sequence"/>
</dbReference>
<keyword evidence="3 5" id="KW-0808">Transferase</keyword>
<proteinExistence type="inferred from homology"/>
<dbReference type="EMBL" id="JBBJUP010000003">
    <property type="protein sequence ID" value="MEJ8278300.1"/>
    <property type="molecule type" value="Genomic_DNA"/>
</dbReference>
<dbReference type="InterPro" id="IPR050834">
    <property type="entry name" value="Glycosyltransf_2"/>
</dbReference>
<evidence type="ECO:0000313" key="5">
    <source>
        <dbReference type="EMBL" id="MEJ8278300.1"/>
    </source>
</evidence>
<comment type="caution">
    <text evidence="5">The sequence shown here is derived from an EMBL/GenBank/DDBJ whole genome shotgun (WGS) entry which is preliminary data.</text>
</comment>
<feature type="domain" description="Glycosyltransferase 2-like" evidence="4">
    <location>
        <begin position="6"/>
        <end position="121"/>
    </location>
</feature>
<comment type="similarity">
    <text evidence="1">Belongs to the glycosyltransferase 2 family.</text>
</comment>
<evidence type="ECO:0000256" key="3">
    <source>
        <dbReference type="ARBA" id="ARBA00022679"/>
    </source>
</evidence>
<dbReference type="Gene3D" id="3.90.550.10">
    <property type="entry name" value="Spore Coat Polysaccharide Biosynthesis Protein SpsA, Chain A"/>
    <property type="match status" value="1"/>
</dbReference>
<evidence type="ECO:0000256" key="1">
    <source>
        <dbReference type="ARBA" id="ARBA00006739"/>
    </source>
</evidence>
<reference evidence="5 6" key="1">
    <citation type="submission" date="2024-03" db="EMBL/GenBank/DDBJ databases">
        <title>Draft genome sequence of Pseudonocardia sp. DW16-2.</title>
        <authorList>
            <person name="Duangmal K."/>
        </authorList>
    </citation>
    <scope>NUCLEOTIDE SEQUENCE [LARGE SCALE GENOMIC DNA]</scope>
    <source>
        <strain evidence="5 6">DW16-2</strain>
    </source>
</reference>
<dbReference type="InterPro" id="IPR001173">
    <property type="entry name" value="Glyco_trans_2-like"/>
</dbReference>
<organism evidence="5 6">
    <name type="scientific">Pseudonocardia spirodelae</name>
    <dbReference type="NCBI Taxonomy" id="3133431"/>
    <lineage>
        <taxon>Bacteria</taxon>
        <taxon>Bacillati</taxon>
        <taxon>Actinomycetota</taxon>
        <taxon>Actinomycetes</taxon>
        <taxon>Pseudonocardiales</taxon>
        <taxon>Pseudonocardiaceae</taxon>
        <taxon>Pseudonocardia</taxon>
    </lineage>
</organism>
<keyword evidence="6" id="KW-1185">Reference proteome</keyword>
<evidence type="ECO:0000259" key="4">
    <source>
        <dbReference type="Pfam" id="PF00535"/>
    </source>
</evidence>
<dbReference type="CDD" id="cd00761">
    <property type="entry name" value="Glyco_tranf_GTA_type"/>
    <property type="match status" value="1"/>
</dbReference>
<evidence type="ECO:0000256" key="2">
    <source>
        <dbReference type="ARBA" id="ARBA00022676"/>
    </source>
</evidence>
<accession>A0ABU8T4I1</accession>
<sequence length="332" mass="36305">MAPRFSFLTTAHRTEHVIGATVRSVQAQTDPDWELVVVDNGPSDRMARTVRRLAAADPRIRLLRRENDGVVGGIRAAAGAARGRYLAQLNSDDLLHPRWAERLGGVLDARPEVTAVSCDAWRFDDVTGLPLPGSYDEVWGAARSGPDTALTLADLVERMCPYYTAAVRREAWPFTGLHQRDAVVTDMVVFLRLVTGGGTVVSLPERLAGYREASSSLSRGPHAELAVERARARVLAAFVERHGGPAEKAALDRERERSRYRQGVVGSRSALLDGDRAGARRAIREALRLRRDRRTLAVAAGVHLAPAIVGRLDRGYRDGTLARRFPAAVTGR</sequence>
<dbReference type="GO" id="GO:0016757">
    <property type="term" value="F:glycosyltransferase activity"/>
    <property type="evidence" value="ECO:0007669"/>
    <property type="project" value="UniProtKB-KW"/>
</dbReference>
<dbReference type="RefSeq" id="WP_340286466.1">
    <property type="nucleotide sequence ID" value="NZ_JBBJUP010000003.1"/>
</dbReference>
<dbReference type="PANTHER" id="PTHR43685:SF5">
    <property type="entry name" value="GLYCOSYLTRANSFERASE EPSE-RELATED"/>
    <property type="match status" value="1"/>
</dbReference>
<keyword evidence="2 5" id="KW-0328">Glycosyltransferase</keyword>
<dbReference type="Pfam" id="PF00535">
    <property type="entry name" value="Glycos_transf_2"/>
    <property type="match status" value="1"/>
</dbReference>
<dbReference type="EC" id="2.4.-.-" evidence="5"/>
<dbReference type="InterPro" id="IPR029044">
    <property type="entry name" value="Nucleotide-diphossugar_trans"/>
</dbReference>
<protein>
    <submittedName>
        <fullName evidence="5">Glycosyltransferase family A protein</fullName>
        <ecNumber evidence="5">2.4.-.-</ecNumber>
    </submittedName>
</protein>
<gene>
    <name evidence="5" type="ORF">WJX68_05095</name>
</gene>
<dbReference type="PANTHER" id="PTHR43685">
    <property type="entry name" value="GLYCOSYLTRANSFERASE"/>
    <property type="match status" value="1"/>
</dbReference>
<evidence type="ECO:0000313" key="6">
    <source>
        <dbReference type="Proteomes" id="UP001364211"/>
    </source>
</evidence>